<feature type="transmembrane region" description="Helical" evidence="6">
    <location>
        <begin position="365"/>
        <end position="385"/>
    </location>
</feature>
<dbReference type="FunFam" id="1.20.1250.20:FF:000018">
    <property type="entry name" value="MFS transporter permease"/>
    <property type="match status" value="1"/>
</dbReference>
<keyword evidence="9" id="KW-1185">Reference proteome</keyword>
<feature type="transmembrane region" description="Helical" evidence="6">
    <location>
        <begin position="338"/>
        <end position="358"/>
    </location>
</feature>
<dbReference type="GO" id="GO:0022857">
    <property type="term" value="F:transmembrane transporter activity"/>
    <property type="evidence" value="ECO:0007669"/>
    <property type="project" value="InterPro"/>
</dbReference>
<name>A0A3S2YW19_9HYPH</name>
<keyword evidence="3 6" id="KW-0812">Transmembrane</keyword>
<accession>A0A3S2YW19</accession>
<protein>
    <submittedName>
        <fullName evidence="8">MFS transporter</fullName>
    </submittedName>
</protein>
<evidence type="ECO:0000256" key="6">
    <source>
        <dbReference type="SAM" id="Phobius"/>
    </source>
</evidence>
<dbReference type="InterPro" id="IPR036259">
    <property type="entry name" value="MFS_trans_sf"/>
</dbReference>
<dbReference type="Gene3D" id="1.20.1250.20">
    <property type="entry name" value="MFS general substrate transporter like domains"/>
    <property type="match status" value="2"/>
</dbReference>
<keyword evidence="2" id="KW-0813">Transport</keyword>
<dbReference type="GO" id="GO:0016020">
    <property type="term" value="C:membrane"/>
    <property type="evidence" value="ECO:0007669"/>
    <property type="project" value="UniProtKB-SubCell"/>
</dbReference>
<keyword evidence="5 6" id="KW-0472">Membrane</keyword>
<sequence>MTNEAQDALGARTVARITWRLMPLLGLMYLIAYIDRQNISYAKLQMVGDLGLSEAVYGLGASLFFVAYFLFEVPANVILERVGARLWFARIMATWGLITILLGYTQNTAMFYVLRFLLGAAEAGFFPGVLFALTLWFPQAHRGRMVGWFMIASAVANAVGAAIGGALLDLDGLLGLRGWQWVFVATGIPAILLAAVVIFILPDGPQKARWLPEDEKRWLADTLAREQAGAGHTEHANPFKVLLDKRVQILALLYVAFPLAAYGLSYWLPTVVKGFGVSNTANGFINVLPWIAVGFALWWVPRHAARTGETTWHIVIPALVGATALVLSVVVPGNAIKFALLCVAAAGIFSGQPVFWSLPPTFLKGATAAAGIAAINSVGNLGGFVAQNVVPQIGQATGSTLAPMLFLAACLYVGAGMVFVAQAALRRRALAAESSDLTPLRR</sequence>
<dbReference type="Proteomes" id="UP000286997">
    <property type="component" value="Unassembled WGS sequence"/>
</dbReference>
<evidence type="ECO:0000256" key="2">
    <source>
        <dbReference type="ARBA" id="ARBA00022448"/>
    </source>
</evidence>
<dbReference type="CDD" id="cd17319">
    <property type="entry name" value="MFS_ExuT_GudP_like"/>
    <property type="match status" value="1"/>
</dbReference>
<feature type="transmembrane region" description="Helical" evidence="6">
    <location>
        <begin position="405"/>
        <end position="425"/>
    </location>
</feature>
<dbReference type="InterPro" id="IPR011701">
    <property type="entry name" value="MFS"/>
</dbReference>
<evidence type="ECO:0000256" key="4">
    <source>
        <dbReference type="ARBA" id="ARBA00022989"/>
    </source>
</evidence>
<feature type="transmembrane region" description="Helical" evidence="6">
    <location>
        <begin position="17"/>
        <end position="35"/>
    </location>
</feature>
<reference evidence="8 9" key="1">
    <citation type="submission" date="2019-01" db="EMBL/GenBank/DDBJ databases">
        <authorList>
            <person name="Chen W.-M."/>
        </authorList>
    </citation>
    <scope>NUCLEOTIDE SEQUENCE [LARGE SCALE GENOMIC DNA]</scope>
    <source>
        <strain evidence="8 9">TER-1</strain>
    </source>
</reference>
<evidence type="ECO:0000256" key="1">
    <source>
        <dbReference type="ARBA" id="ARBA00004141"/>
    </source>
</evidence>
<organism evidence="8 9">
    <name type="scientific">Methylobacterium oryzihabitans</name>
    <dbReference type="NCBI Taxonomy" id="2499852"/>
    <lineage>
        <taxon>Bacteria</taxon>
        <taxon>Pseudomonadati</taxon>
        <taxon>Pseudomonadota</taxon>
        <taxon>Alphaproteobacteria</taxon>
        <taxon>Hyphomicrobiales</taxon>
        <taxon>Methylobacteriaceae</taxon>
        <taxon>Methylobacterium</taxon>
    </lineage>
</organism>
<feature type="transmembrane region" description="Helical" evidence="6">
    <location>
        <begin position="312"/>
        <end position="332"/>
    </location>
</feature>
<feature type="transmembrane region" description="Helical" evidence="6">
    <location>
        <begin position="148"/>
        <end position="168"/>
    </location>
</feature>
<dbReference type="EMBL" id="SACP01000003">
    <property type="protein sequence ID" value="RVU20597.1"/>
    <property type="molecule type" value="Genomic_DNA"/>
</dbReference>
<comment type="subcellular location">
    <subcellularLocation>
        <location evidence="1">Membrane</location>
        <topology evidence="1">Multi-pass membrane protein</topology>
    </subcellularLocation>
</comment>
<dbReference type="SUPFAM" id="SSF103473">
    <property type="entry name" value="MFS general substrate transporter"/>
    <property type="match status" value="1"/>
</dbReference>
<dbReference type="OrthoDB" id="9773957at2"/>
<feature type="domain" description="Major facilitator superfamily (MFS) profile" evidence="7">
    <location>
        <begin position="21"/>
        <end position="426"/>
    </location>
</feature>
<keyword evidence="4 6" id="KW-1133">Transmembrane helix</keyword>
<evidence type="ECO:0000256" key="5">
    <source>
        <dbReference type="ARBA" id="ARBA00023136"/>
    </source>
</evidence>
<feature type="transmembrane region" description="Helical" evidence="6">
    <location>
        <begin position="280"/>
        <end position="300"/>
    </location>
</feature>
<dbReference type="AlphaFoldDB" id="A0A3S2YW19"/>
<dbReference type="PROSITE" id="PS50850">
    <property type="entry name" value="MFS"/>
    <property type="match status" value="1"/>
</dbReference>
<dbReference type="Pfam" id="PF07690">
    <property type="entry name" value="MFS_1"/>
    <property type="match status" value="1"/>
</dbReference>
<evidence type="ECO:0000313" key="8">
    <source>
        <dbReference type="EMBL" id="RVU20597.1"/>
    </source>
</evidence>
<dbReference type="PANTHER" id="PTHR43791:SF36">
    <property type="entry name" value="TRANSPORTER, PUTATIVE (AFU_ORTHOLOGUE AFUA_6G08340)-RELATED"/>
    <property type="match status" value="1"/>
</dbReference>
<evidence type="ECO:0000256" key="3">
    <source>
        <dbReference type="ARBA" id="ARBA00022692"/>
    </source>
</evidence>
<feature type="transmembrane region" description="Helical" evidence="6">
    <location>
        <begin position="249"/>
        <end position="268"/>
    </location>
</feature>
<evidence type="ECO:0000259" key="7">
    <source>
        <dbReference type="PROSITE" id="PS50850"/>
    </source>
</evidence>
<proteinExistence type="predicted"/>
<gene>
    <name evidence="8" type="ORF">EOE48_04390</name>
</gene>
<dbReference type="RefSeq" id="WP_127727572.1">
    <property type="nucleotide sequence ID" value="NZ_SACP01000003.1"/>
</dbReference>
<feature type="transmembrane region" description="Helical" evidence="6">
    <location>
        <begin position="112"/>
        <end position="136"/>
    </location>
</feature>
<feature type="transmembrane region" description="Helical" evidence="6">
    <location>
        <begin position="55"/>
        <end position="75"/>
    </location>
</feature>
<dbReference type="InterPro" id="IPR020846">
    <property type="entry name" value="MFS_dom"/>
</dbReference>
<feature type="transmembrane region" description="Helical" evidence="6">
    <location>
        <begin position="87"/>
        <end position="106"/>
    </location>
</feature>
<evidence type="ECO:0000313" key="9">
    <source>
        <dbReference type="Proteomes" id="UP000286997"/>
    </source>
</evidence>
<feature type="transmembrane region" description="Helical" evidence="6">
    <location>
        <begin position="180"/>
        <end position="201"/>
    </location>
</feature>
<comment type="caution">
    <text evidence="8">The sequence shown here is derived from an EMBL/GenBank/DDBJ whole genome shotgun (WGS) entry which is preliminary data.</text>
</comment>
<dbReference type="PANTHER" id="PTHR43791">
    <property type="entry name" value="PERMEASE-RELATED"/>
    <property type="match status" value="1"/>
</dbReference>